<keyword evidence="10" id="KW-1185">Reference proteome</keyword>
<proteinExistence type="inferred from homology"/>
<dbReference type="EC" id="3.1.11.6" evidence="5"/>
<dbReference type="GO" id="GO:0005737">
    <property type="term" value="C:cytoplasm"/>
    <property type="evidence" value="ECO:0007669"/>
    <property type="project" value="UniProtKB-SubCell"/>
</dbReference>
<comment type="similarity">
    <text evidence="5 6">Belongs to the XseA family.</text>
</comment>
<feature type="domain" description="OB-fold nucleic acid binding" evidence="8">
    <location>
        <begin position="6"/>
        <end position="101"/>
    </location>
</feature>
<comment type="caution">
    <text evidence="9">The sequence shown here is derived from an EMBL/GenBank/DDBJ whole genome shotgun (WGS) entry which is preliminary data.</text>
</comment>
<dbReference type="STRING" id="520762.AN619_07970"/>
<evidence type="ECO:0000313" key="9">
    <source>
        <dbReference type="EMBL" id="KXG76805.1"/>
    </source>
</evidence>
<comment type="subunit">
    <text evidence="5">Heterooligomer composed of large and small subunits.</text>
</comment>
<keyword evidence="1 5" id="KW-0963">Cytoplasm</keyword>
<dbReference type="NCBIfam" id="TIGR00237">
    <property type="entry name" value="xseA"/>
    <property type="match status" value="1"/>
</dbReference>
<evidence type="ECO:0000256" key="2">
    <source>
        <dbReference type="ARBA" id="ARBA00022722"/>
    </source>
</evidence>
<dbReference type="Proteomes" id="UP000070456">
    <property type="component" value="Unassembled WGS sequence"/>
</dbReference>
<evidence type="ECO:0000256" key="4">
    <source>
        <dbReference type="ARBA" id="ARBA00022839"/>
    </source>
</evidence>
<dbReference type="InterPro" id="IPR003753">
    <property type="entry name" value="Exonuc_VII_L"/>
</dbReference>
<dbReference type="AlphaFoldDB" id="A0A140L8D0"/>
<dbReference type="OrthoDB" id="9802795at2"/>
<evidence type="ECO:0000256" key="5">
    <source>
        <dbReference type="HAMAP-Rule" id="MF_00378"/>
    </source>
</evidence>
<feature type="domain" description="Exonuclease VII large subunit C-terminal" evidence="7">
    <location>
        <begin position="124"/>
        <end position="340"/>
    </location>
</feature>
<keyword evidence="3 5" id="KW-0378">Hydrolase</keyword>
<dbReference type="GO" id="GO:0008855">
    <property type="term" value="F:exodeoxyribonuclease VII activity"/>
    <property type="evidence" value="ECO:0007669"/>
    <property type="project" value="UniProtKB-UniRule"/>
</dbReference>
<dbReference type="Pfam" id="PF02601">
    <property type="entry name" value="Exonuc_VII_L"/>
    <property type="match status" value="1"/>
</dbReference>
<dbReference type="Pfam" id="PF13742">
    <property type="entry name" value="tRNA_anti_2"/>
    <property type="match status" value="1"/>
</dbReference>
<evidence type="ECO:0000256" key="1">
    <source>
        <dbReference type="ARBA" id="ARBA00022490"/>
    </source>
</evidence>
<comment type="function">
    <text evidence="5">Bidirectionally degrades single-stranded DNA into large acid-insoluble oligonucleotides, which are then degraded further into small acid-soluble oligonucleotides.</text>
</comment>
<dbReference type="HAMAP" id="MF_00378">
    <property type="entry name" value="Exonuc_7_L"/>
    <property type="match status" value="1"/>
</dbReference>
<reference evidence="9 10" key="1">
    <citation type="submission" date="2015-12" db="EMBL/GenBank/DDBJ databases">
        <title>Draft genome sequence of the thermoanaerobe Thermotalea metallivorans, an isolate from the runoff channel of the Great Artesian Basin, Australia.</title>
        <authorList>
            <person name="Patel B.K."/>
        </authorList>
    </citation>
    <scope>NUCLEOTIDE SEQUENCE [LARGE SCALE GENOMIC DNA]</scope>
    <source>
        <strain evidence="9 10">B2-1</strain>
    </source>
</reference>
<organism evidence="9 10">
    <name type="scientific">Thermotalea metallivorans</name>
    <dbReference type="NCBI Taxonomy" id="520762"/>
    <lineage>
        <taxon>Bacteria</taxon>
        <taxon>Bacillati</taxon>
        <taxon>Bacillota</taxon>
        <taxon>Clostridia</taxon>
        <taxon>Peptostreptococcales</taxon>
        <taxon>Thermotaleaceae</taxon>
        <taxon>Thermotalea</taxon>
    </lineage>
</organism>
<comment type="catalytic activity">
    <reaction evidence="5 6">
        <text>Exonucleolytic cleavage in either 5'- to 3'- or 3'- to 5'-direction to yield nucleoside 5'-phosphates.</text>
        <dbReference type="EC" id="3.1.11.6"/>
    </reaction>
</comment>
<evidence type="ECO:0000259" key="7">
    <source>
        <dbReference type="Pfam" id="PF02601"/>
    </source>
</evidence>
<keyword evidence="2 5" id="KW-0540">Nuclease</keyword>
<dbReference type="PANTHER" id="PTHR30008:SF0">
    <property type="entry name" value="EXODEOXYRIBONUCLEASE 7 LARGE SUBUNIT"/>
    <property type="match status" value="1"/>
</dbReference>
<gene>
    <name evidence="5 9" type="primary">xseA</name>
    <name evidence="9" type="ORF">AN619_07970</name>
</gene>
<name>A0A140L8D0_9FIRM</name>
<protein>
    <recommendedName>
        <fullName evidence="5">Exodeoxyribonuclease 7 large subunit</fullName>
        <ecNumber evidence="5">3.1.11.6</ecNumber>
    </recommendedName>
    <alternativeName>
        <fullName evidence="5">Exodeoxyribonuclease VII large subunit</fullName>
        <shortName evidence="5">Exonuclease VII large subunit</shortName>
    </alternativeName>
</protein>
<keyword evidence="4 5" id="KW-0269">Exonuclease</keyword>
<dbReference type="InterPro" id="IPR025824">
    <property type="entry name" value="OB-fold_nuc-bd_dom"/>
</dbReference>
<dbReference type="CDD" id="cd04489">
    <property type="entry name" value="ExoVII_LU_OBF"/>
    <property type="match status" value="1"/>
</dbReference>
<dbReference type="EMBL" id="LOEE01000021">
    <property type="protein sequence ID" value="KXG76805.1"/>
    <property type="molecule type" value="Genomic_DNA"/>
</dbReference>
<dbReference type="PATRIC" id="fig|520762.4.peg.892"/>
<dbReference type="PANTHER" id="PTHR30008">
    <property type="entry name" value="EXODEOXYRIBONUCLEASE 7 LARGE SUBUNIT"/>
    <property type="match status" value="1"/>
</dbReference>
<dbReference type="GO" id="GO:0006308">
    <property type="term" value="P:DNA catabolic process"/>
    <property type="evidence" value="ECO:0007669"/>
    <property type="project" value="UniProtKB-UniRule"/>
</dbReference>
<evidence type="ECO:0000256" key="3">
    <source>
        <dbReference type="ARBA" id="ARBA00022801"/>
    </source>
</evidence>
<accession>A0A140L8D0</accession>
<evidence type="ECO:0000313" key="10">
    <source>
        <dbReference type="Proteomes" id="UP000070456"/>
    </source>
</evidence>
<evidence type="ECO:0000256" key="6">
    <source>
        <dbReference type="RuleBase" id="RU004355"/>
    </source>
</evidence>
<dbReference type="GO" id="GO:0009318">
    <property type="term" value="C:exodeoxyribonuclease VII complex"/>
    <property type="evidence" value="ECO:0007669"/>
    <property type="project" value="UniProtKB-UniRule"/>
</dbReference>
<evidence type="ECO:0000259" key="8">
    <source>
        <dbReference type="Pfam" id="PF13742"/>
    </source>
</evidence>
<sequence>MKIRALSVSELNQYVKRILSSDPILSNIHLRGEVSNFKVHNSGHAYFSLKDEKSKVNCIMFRENFSKLKYTITEGLNVIVKGYISVYERDGQYQMYIREMEPDGIGSLYLAFQQLKRRLEQEGLFDISHKKKISRFPKKIAVITSPTGAAIRDIISVIQRRNPTVDILIYPVLVQGETASGEISQAIHRLNCLKNIDIIILGRGGGSIEELWAFNEEIVARSIFASRIPIISAVGHETDFTISDFVADLRAPTPSAAAEMAVPYYGELKNTLEGYRNYLNLTLLHQIKEKKNYLQNFGKDRMDNLLDSRLREEQQHLDALCRDLQNNVENIFEKKKNRLMASGYKLEVLNPLSTLFRGYAIAYDGKNKNNLCSVDQVKLGDDIHIMLTDGKLLCTVADIHKGEEGIENFRKQMQGKRCIL</sequence>
<dbReference type="GO" id="GO:0003676">
    <property type="term" value="F:nucleic acid binding"/>
    <property type="evidence" value="ECO:0007669"/>
    <property type="project" value="InterPro"/>
</dbReference>
<comment type="subcellular location">
    <subcellularLocation>
        <location evidence="5 6">Cytoplasm</location>
    </subcellularLocation>
</comment>
<dbReference type="InterPro" id="IPR020579">
    <property type="entry name" value="Exonuc_VII_lsu_C"/>
</dbReference>